<evidence type="ECO:0000313" key="2">
    <source>
        <dbReference type="Proteomes" id="UP000270046"/>
    </source>
</evidence>
<accession>A0A494VVR6</accession>
<organism evidence="1 2">
    <name type="scientific">Mucilaginibacter celer</name>
    <dbReference type="NCBI Taxonomy" id="2305508"/>
    <lineage>
        <taxon>Bacteria</taxon>
        <taxon>Pseudomonadati</taxon>
        <taxon>Bacteroidota</taxon>
        <taxon>Sphingobacteriia</taxon>
        <taxon>Sphingobacteriales</taxon>
        <taxon>Sphingobacteriaceae</taxon>
        <taxon>Mucilaginibacter</taxon>
    </lineage>
</organism>
<dbReference type="EMBL" id="CP032869">
    <property type="protein sequence ID" value="AYL98171.1"/>
    <property type="molecule type" value="Genomic_DNA"/>
</dbReference>
<dbReference type="KEGG" id="muh:HYN43_024075"/>
<name>A0A494VVR6_9SPHI</name>
<dbReference type="AlphaFoldDB" id="A0A494VVR6"/>
<protein>
    <submittedName>
        <fullName evidence="1">Uncharacterized protein</fullName>
    </submittedName>
</protein>
<proteinExistence type="predicted"/>
<reference evidence="1 2" key="1">
    <citation type="submission" date="2018-10" db="EMBL/GenBank/DDBJ databases">
        <title>Genome sequencing of Mucilaginibacter sp. HYN0043.</title>
        <authorList>
            <person name="Kim M."/>
            <person name="Yi H."/>
        </authorList>
    </citation>
    <scope>NUCLEOTIDE SEQUENCE [LARGE SCALE GENOMIC DNA]</scope>
    <source>
        <strain evidence="1 2">HYN0043</strain>
    </source>
</reference>
<evidence type="ECO:0000313" key="1">
    <source>
        <dbReference type="EMBL" id="AYL98171.1"/>
    </source>
</evidence>
<dbReference type="Proteomes" id="UP000270046">
    <property type="component" value="Chromosome"/>
</dbReference>
<sequence length="59" mass="6587">MLLKSTKGALAANCKVLRYICSPLLEVAVDFSRKWLKSQKNFPPSAEYLIPGCGPKIYK</sequence>
<keyword evidence="2" id="KW-1185">Reference proteome</keyword>
<gene>
    <name evidence="1" type="ORF">HYN43_024075</name>
</gene>